<evidence type="ECO:0000313" key="1">
    <source>
        <dbReference type="EMBL" id="RKQ34266.1"/>
    </source>
</evidence>
<dbReference type="Proteomes" id="UP000269301">
    <property type="component" value="Unassembled WGS sequence"/>
</dbReference>
<dbReference type="InterPro" id="IPR021398">
    <property type="entry name" value="DUF3037"/>
</dbReference>
<evidence type="ECO:0000313" key="2">
    <source>
        <dbReference type="Proteomes" id="UP000269301"/>
    </source>
</evidence>
<dbReference type="EMBL" id="RBZP01000004">
    <property type="protein sequence ID" value="RKQ34266.1"/>
    <property type="molecule type" value="Genomic_DNA"/>
</dbReference>
<accession>A0A495A3Z1</accession>
<reference evidence="1 2" key="1">
    <citation type="journal article" date="2016" name="Int. J. Syst. Evol. Microbiol.">
        <title>Oceanobacillus halophilus sp. nov., a novel moderately halophilic bacterium from a hypersaline lake.</title>
        <authorList>
            <person name="Amoozegar M.A."/>
            <person name="Bagheri M."/>
            <person name="Makhdoumi A."/>
            <person name="Nikou M.M."/>
            <person name="Fazeli S.A.S."/>
            <person name="Schumann P."/>
            <person name="Sproer C."/>
            <person name="Sanchez-Porro C."/>
            <person name="Ventosa A."/>
        </authorList>
    </citation>
    <scope>NUCLEOTIDE SEQUENCE [LARGE SCALE GENOMIC DNA]</scope>
    <source>
        <strain evidence="1 2">DSM 23996</strain>
    </source>
</reference>
<protein>
    <submittedName>
        <fullName evidence="1">DUF3037 domain-containing protein</fullName>
    </submittedName>
</protein>
<dbReference type="Pfam" id="PF11236">
    <property type="entry name" value="DUF3037"/>
    <property type="match status" value="1"/>
</dbReference>
<organism evidence="1 2">
    <name type="scientific">Oceanobacillus halophilus</name>
    <dbReference type="NCBI Taxonomy" id="930130"/>
    <lineage>
        <taxon>Bacteria</taxon>
        <taxon>Bacillati</taxon>
        <taxon>Bacillota</taxon>
        <taxon>Bacilli</taxon>
        <taxon>Bacillales</taxon>
        <taxon>Bacillaceae</taxon>
        <taxon>Oceanobacillus</taxon>
    </lineage>
</organism>
<sequence length="291" mass="34144">MSTSIITKMERRGNMSTLCKFSVLRYIPNETREEFINIGLVFHCPSEGFIDFRYTSNFSRVKKFDDEVDIEFLKLVLMGVENEFTQGTDHGPSLKHISDENFLEKNTNFYSNQLQFSNTRMIRSNNPLRDFENLFKTYVYFDAKKNKRISEQEVKTIMNRVLKKSISTNKVSKNYTIDVGSEDITLDFSYESKENLRKKYIKTLSFDYSPKKTKMATQVAKEWAWNFSKIEQINNNSQIKNDLLTVVYFNKPDKNIEIALNILGENSKLFSANNEDKIKEFADEILEDVKE</sequence>
<gene>
    <name evidence="1" type="ORF">D8M06_07750</name>
</gene>
<comment type="caution">
    <text evidence="1">The sequence shown here is derived from an EMBL/GenBank/DDBJ whole genome shotgun (WGS) entry which is preliminary data.</text>
</comment>
<dbReference type="AlphaFoldDB" id="A0A495A3Z1"/>
<keyword evidence="2" id="KW-1185">Reference proteome</keyword>
<proteinExistence type="predicted"/>
<name>A0A495A3Z1_9BACI</name>